<organism evidence="1 2">
    <name type="scientific">Pythium oligandrum</name>
    <name type="common">Mycoparasitic fungus</name>
    <dbReference type="NCBI Taxonomy" id="41045"/>
    <lineage>
        <taxon>Eukaryota</taxon>
        <taxon>Sar</taxon>
        <taxon>Stramenopiles</taxon>
        <taxon>Oomycota</taxon>
        <taxon>Peronosporomycetes</taxon>
        <taxon>Pythiales</taxon>
        <taxon>Pythiaceae</taxon>
        <taxon>Pythium</taxon>
    </lineage>
</organism>
<evidence type="ECO:0000313" key="2">
    <source>
        <dbReference type="Proteomes" id="UP000794436"/>
    </source>
</evidence>
<reference evidence="1" key="1">
    <citation type="submission" date="2019-03" db="EMBL/GenBank/DDBJ databases">
        <title>Long read genome sequence of the mycoparasitic Pythium oligandrum ATCC 38472 isolated from sugarbeet rhizosphere.</title>
        <authorList>
            <person name="Gaulin E."/>
        </authorList>
    </citation>
    <scope>NUCLEOTIDE SEQUENCE</scope>
    <source>
        <strain evidence="1">ATCC 38472_TT</strain>
    </source>
</reference>
<proteinExistence type="predicted"/>
<protein>
    <submittedName>
        <fullName evidence="1">Uncharacterized protein</fullName>
    </submittedName>
</protein>
<evidence type="ECO:0000313" key="1">
    <source>
        <dbReference type="EMBL" id="TMW58964.1"/>
    </source>
</evidence>
<dbReference type="EMBL" id="SPLM01000110">
    <property type="protein sequence ID" value="TMW58964.1"/>
    <property type="molecule type" value="Genomic_DNA"/>
</dbReference>
<gene>
    <name evidence="1" type="ORF">Poli38472_007109</name>
</gene>
<dbReference type="AlphaFoldDB" id="A0A8K1FFG4"/>
<dbReference type="Proteomes" id="UP000794436">
    <property type="component" value="Unassembled WGS sequence"/>
</dbReference>
<comment type="caution">
    <text evidence="1">The sequence shown here is derived from an EMBL/GenBank/DDBJ whole genome shotgun (WGS) entry which is preliminary data.</text>
</comment>
<accession>A0A8K1FFG4</accession>
<keyword evidence="2" id="KW-1185">Reference proteome</keyword>
<sequence>MNKSKWEKYATQSTLEEYKASCERACSFRAPCCHNENYTHLPVAFNATKRPERYIVPKELRLVPSLKAKLPDLRQQIKRFANHKIPSSSLVRYIQEEFGKKLNDEQQHLLVEHLLPRILDEERRATFMMAYLAKYTITKTRCCGRDVCYNCKRKLSWHYNEGCSSVKCWCGFYMTWPEEIRIRDKNARGLIPVDIFDLEVYRRWSKWQYNIDRALKGGLVSYVLATRLSRLDQELPPYKRVLQEMLQRYIWWRRFRKSLPEFKEQLMKGSLDQETKRQTRIALRRRGAVMMVLRTS</sequence>
<name>A0A8K1FFG4_PYTOL</name>